<dbReference type="InterPro" id="IPR007267">
    <property type="entry name" value="GtrA_DPMS_TM"/>
</dbReference>
<feature type="transmembrane region" description="Helical" evidence="5">
    <location>
        <begin position="316"/>
        <end position="336"/>
    </location>
</feature>
<dbReference type="Proteomes" id="UP000298588">
    <property type="component" value="Chromosome"/>
</dbReference>
<feature type="transmembrane region" description="Helical" evidence="5">
    <location>
        <begin position="290"/>
        <end position="310"/>
    </location>
</feature>
<dbReference type="GO" id="GO:0000271">
    <property type="term" value="P:polysaccharide biosynthetic process"/>
    <property type="evidence" value="ECO:0007669"/>
    <property type="project" value="InterPro"/>
</dbReference>
<reference evidence="8 9" key="1">
    <citation type="submission" date="2019-04" db="EMBL/GenBank/DDBJ databases">
        <title>Phreatobacter aquaticus sp. nov.</title>
        <authorList>
            <person name="Choi A."/>
            <person name="Baek K."/>
        </authorList>
    </citation>
    <scope>NUCLEOTIDE SEQUENCE [LARGE SCALE GENOMIC DNA]</scope>
    <source>
        <strain evidence="8 9">NMCR1094</strain>
    </source>
</reference>
<dbReference type="EMBL" id="CP039865">
    <property type="protein sequence ID" value="QCK88183.1"/>
    <property type="molecule type" value="Genomic_DNA"/>
</dbReference>
<evidence type="ECO:0000313" key="9">
    <source>
        <dbReference type="Proteomes" id="UP000298588"/>
    </source>
</evidence>
<protein>
    <submittedName>
        <fullName evidence="8">Glycosyltransferase</fullName>
    </submittedName>
</protein>
<evidence type="ECO:0000259" key="7">
    <source>
        <dbReference type="Pfam" id="PF04138"/>
    </source>
</evidence>
<keyword evidence="4 5" id="KW-0472">Membrane</keyword>
<comment type="subcellular location">
    <subcellularLocation>
        <location evidence="1">Membrane</location>
        <topology evidence="1">Multi-pass membrane protein</topology>
    </subcellularLocation>
</comment>
<proteinExistence type="predicted"/>
<keyword evidence="3 5" id="KW-1133">Transmembrane helix</keyword>
<dbReference type="Pfam" id="PF00535">
    <property type="entry name" value="Glycos_transf_2"/>
    <property type="match status" value="1"/>
</dbReference>
<evidence type="ECO:0000256" key="2">
    <source>
        <dbReference type="ARBA" id="ARBA00022692"/>
    </source>
</evidence>
<feature type="domain" description="GtrA/DPMS transmembrane" evidence="7">
    <location>
        <begin position="235"/>
        <end position="342"/>
    </location>
</feature>
<dbReference type="SUPFAM" id="SSF53448">
    <property type="entry name" value="Nucleotide-diphospho-sugar transferases"/>
    <property type="match status" value="1"/>
</dbReference>
<dbReference type="InterPro" id="IPR001173">
    <property type="entry name" value="Glyco_trans_2-like"/>
</dbReference>
<organism evidence="8 9">
    <name type="scientific">Phreatobacter aquaticus</name>
    <dbReference type="NCBI Taxonomy" id="2570229"/>
    <lineage>
        <taxon>Bacteria</taxon>
        <taxon>Pseudomonadati</taxon>
        <taxon>Pseudomonadota</taxon>
        <taxon>Alphaproteobacteria</taxon>
        <taxon>Hyphomicrobiales</taxon>
        <taxon>Phreatobacteraceae</taxon>
        <taxon>Phreatobacter</taxon>
    </lineage>
</organism>
<dbReference type="CDD" id="cd04179">
    <property type="entry name" value="DPM_DPG-synthase_like"/>
    <property type="match status" value="1"/>
</dbReference>
<evidence type="ECO:0000256" key="1">
    <source>
        <dbReference type="ARBA" id="ARBA00004141"/>
    </source>
</evidence>
<gene>
    <name evidence="8" type="ORF">E8L99_21665</name>
</gene>
<dbReference type="AlphaFoldDB" id="A0A4D7QQC5"/>
<dbReference type="OrthoDB" id="3177103at2"/>
<evidence type="ECO:0000313" key="8">
    <source>
        <dbReference type="EMBL" id="QCK88183.1"/>
    </source>
</evidence>
<keyword evidence="8" id="KW-0808">Transferase</keyword>
<dbReference type="GO" id="GO:0016740">
    <property type="term" value="F:transferase activity"/>
    <property type="evidence" value="ECO:0007669"/>
    <property type="project" value="UniProtKB-KW"/>
</dbReference>
<dbReference type="RefSeq" id="WP_137101511.1">
    <property type="nucleotide sequence ID" value="NZ_CP039865.1"/>
</dbReference>
<evidence type="ECO:0000256" key="5">
    <source>
        <dbReference type="SAM" id="Phobius"/>
    </source>
</evidence>
<feature type="domain" description="Glycosyltransferase 2-like" evidence="6">
    <location>
        <begin position="9"/>
        <end position="135"/>
    </location>
</feature>
<keyword evidence="9" id="KW-1185">Reference proteome</keyword>
<feature type="transmembrane region" description="Helical" evidence="5">
    <location>
        <begin position="255"/>
        <end position="278"/>
    </location>
</feature>
<dbReference type="GO" id="GO:0016020">
    <property type="term" value="C:membrane"/>
    <property type="evidence" value="ECO:0007669"/>
    <property type="project" value="UniProtKB-SubCell"/>
</dbReference>
<name>A0A4D7QQC5_9HYPH</name>
<accession>A0A4D7QQC5</accession>
<dbReference type="InterPro" id="IPR050256">
    <property type="entry name" value="Glycosyltransferase_2"/>
</dbReference>
<dbReference type="Gene3D" id="3.90.550.10">
    <property type="entry name" value="Spore Coat Polysaccharide Biosynthesis Protein SpsA, Chain A"/>
    <property type="match status" value="1"/>
</dbReference>
<dbReference type="InterPro" id="IPR029044">
    <property type="entry name" value="Nucleotide-diphossugar_trans"/>
</dbReference>
<keyword evidence="2 5" id="KW-0812">Transmembrane</keyword>
<evidence type="ECO:0000256" key="3">
    <source>
        <dbReference type="ARBA" id="ARBA00022989"/>
    </source>
</evidence>
<dbReference type="Pfam" id="PF04138">
    <property type="entry name" value="GtrA_DPMS_TM"/>
    <property type="match status" value="1"/>
</dbReference>
<dbReference type="PANTHER" id="PTHR48090">
    <property type="entry name" value="UNDECAPRENYL-PHOSPHATE 4-DEOXY-4-FORMAMIDO-L-ARABINOSE TRANSFERASE-RELATED"/>
    <property type="match status" value="1"/>
</dbReference>
<dbReference type="PANTHER" id="PTHR48090:SF7">
    <property type="entry name" value="RFBJ PROTEIN"/>
    <property type="match status" value="1"/>
</dbReference>
<evidence type="ECO:0000259" key="6">
    <source>
        <dbReference type="Pfam" id="PF00535"/>
    </source>
</evidence>
<dbReference type="KEGG" id="paqt:E8L99_21665"/>
<feature type="transmembrane region" description="Helical" evidence="5">
    <location>
        <begin position="221"/>
        <end position="249"/>
    </location>
</feature>
<sequence length="353" mass="38023">MAIDSRPVLVIPAYNPTADVLAVFRDCMASGVFQAAVCVNDGSGDAYGDLFSHLGSIGVTILRHATNLGKGAALKTGFNHAACEYADAIGIVTADADGQHGPTDVIHVGQALMERPGNLVLGSRSFDGDIPFRSRFGNAITRRVMQVLAGITASDTQTGLRGIPSKLVPTLLRLSTRGYDFELDMLVAARENHFPISEVRIETIYIDHNKSSHFRPIRDSIAIYFVLLRHSANSIATAIIDYIVFAVAIGFGLPLLAAITVARLMAGVFNFAVGRTLVFRSTAPVMMEAIKYSMLVVVMMLTAYFGIYYLSTYVGVPLLLAKLLVELAVFILGFAVQRVFVFQGAAQSADKTP</sequence>
<evidence type="ECO:0000256" key="4">
    <source>
        <dbReference type="ARBA" id="ARBA00023136"/>
    </source>
</evidence>